<organism evidence="1">
    <name type="scientific">Alexandrium monilatum</name>
    <dbReference type="NCBI Taxonomy" id="311494"/>
    <lineage>
        <taxon>Eukaryota</taxon>
        <taxon>Sar</taxon>
        <taxon>Alveolata</taxon>
        <taxon>Dinophyceae</taxon>
        <taxon>Gonyaulacales</taxon>
        <taxon>Pyrocystaceae</taxon>
        <taxon>Alexandrium</taxon>
    </lineage>
</organism>
<dbReference type="InterPro" id="IPR029063">
    <property type="entry name" value="SAM-dependent_MTases_sf"/>
</dbReference>
<proteinExistence type="predicted"/>
<accession>A0A7S4VRX7</accession>
<dbReference type="Gene3D" id="3.40.50.150">
    <property type="entry name" value="Vaccinia Virus protein VP39"/>
    <property type="match status" value="1"/>
</dbReference>
<dbReference type="PROSITE" id="PS51318">
    <property type="entry name" value="TAT"/>
    <property type="match status" value="1"/>
</dbReference>
<protein>
    <recommendedName>
        <fullName evidence="2">PABS domain-containing protein</fullName>
    </recommendedName>
</protein>
<evidence type="ECO:0000313" key="1">
    <source>
        <dbReference type="EMBL" id="CAE4646374.1"/>
    </source>
</evidence>
<dbReference type="AlphaFoldDB" id="A0A7S4VRX7"/>
<gene>
    <name evidence="1" type="ORF">AMON00008_LOCUS50554</name>
</gene>
<reference evidence="1" key="1">
    <citation type="submission" date="2021-01" db="EMBL/GenBank/DDBJ databases">
        <authorList>
            <person name="Corre E."/>
            <person name="Pelletier E."/>
            <person name="Niang G."/>
            <person name="Scheremetjew M."/>
            <person name="Finn R."/>
            <person name="Kale V."/>
            <person name="Holt S."/>
            <person name="Cochrane G."/>
            <person name="Meng A."/>
            <person name="Brown T."/>
            <person name="Cohen L."/>
        </authorList>
    </citation>
    <scope>NUCLEOTIDE SEQUENCE</scope>
    <source>
        <strain evidence="1">CCMP3105</strain>
    </source>
</reference>
<sequence>MATRPLRRRRRQVLRFGGAAALAAAGAAAAASLASGGPALSLPPSAAVSCMPSPGRQAAGSLCAVRVPLRLLVLQPPPPQPWGGSKVRCLAGRAFFSGRGAAVQKLDPGRADINFEYLTPGRQLIDLPLDNGGSLQVTAHAASEQTPPPEAVPGSKQEWRVLRFTPPKGTTNLVQSVTKVSMAPRGPEPRVQLQREVLPLAYTKSFASIVLTTLAVLGAPVLPAATGEAKEPLRILCIGLGGGSVPSFFTGGLKHCEVDVVELEPAVLRAATEAMGFVRTPRLRALVDDGALFALRAVEAGGGSGPYHAVLVDAYDAAGKYTPTSTRFVGAEASDLKLGNVPSELWSSNRLLAQALGKGLLYKQCGLVATNFLPHVDLAAPLSAYKSALALRGAGIGFSIQANIPVDEQDEILRLFEPEQDTGNRIAVQTCGGPPELATIEQLRERLLRAAAKVGEVTRSPFKMEDLVVRGLRSWESA</sequence>
<dbReference type="InterPro" id="IPR006311">
    <property type="entry name" value="TAT_signal"/>
</dbReference>
<dbReference type="EMBL" id="HBNR01071352">
    <property type="protein sequence ID" value="CAE4646374.1"/>
    <property type="molecule type" value="Transcribed_RNA"/>
</dbReference>
<dbReference type="SUPFAM" id="SSF53335">
    <property type="entry name" value="S-adenosyl-L-methionine-dependent methyltransferases"/>
    <property type="match status" value="1"/>
</dbReference>
<name>A0A7S4VRX7_9DINO</name>
<evidence type="ECO:0008006" key="2">
    <source>
        <dbReference type="Google" id="ProtNLM"/>
    </source>
</evidence>